<evidence type="ECO:0000313" key="2">
    <source>
        <dbReference type="EMBL" id="ASJ54227.1"/>
    </source>
</evidence>
<name>A0A220MGT4_9BACL</name>
<sequence length="60" mass="6605">MRKLFDAWLGIIIIELIVLAVVTELSAKYIFFMLAVIMASSIVGATYLVLKKGSVDSNDI</sequence>
<dbReference type="AlphaFoldDB" id="A0A220MGT4"/>
<reference evidence="2 3" key="1">
    <citation type="submission" date="2016-11" db="EMBL/GenBank/DDBJ databases">
        <authorList>
            <person name="Jaros S."/>
            <person name="Januszkiewicz K."/>
            <person name="Wedrychowicz H."/>
        </authorList>
    </citation>
    <scope>NUCLEOTIDE SEQUENCE [LARGE SCALE GENOMIC DNA]</scope>
    <source>
        <strain evidence="2 3">NF2</strain>
    </source>
</reference>
<organism evidence="2 3">
    <name type="scientific">Brevibacillus formosus</name>
    <dbReference type="NCBI Taxonomy" id="54913"/>
    <lineage>
        <taxon>Bacteria</taxon>
        <taxon>Bacillati</taxon>
        <taxon>Bacillota</taxon>
        <taxon>Bacilli</taxon>
        <taxon>Bacillales</taxon>
        <taxon>Paenibacillaceae</taxon>
        <taxon>Brevibacillus</taxon>
    </lineage>
</organism>
<dbReference type="RefSeq" id="WP_088908007.1">
    <property type="nucleotide sequence ID" value="NZ_CP018145.1"/>
</dbReference>
<keyword evidence="1" id="KW-0812">Transmembrane</keyword>
<dbReference type="KEGG" id="bfm:BP422_12115"/>
<evidence type="ECO:0000256" key="1">
    <source>
        <dbReference type="SAM" id="Phobius"/>
    </source>
</evidence>
<gene>
    <name evidence="2" type="ORF">BP422_12115</name>
</gene>
<feature type="transmembrane region" description="Helical" evidence="1">
    <location>
        <begin position="7"/>
        <end position="23"/>
    </location>
</feature>
<dbReference type="EMBL" id="CP018145">
    <property type="protein sequence ID" value="ASJ54227.1"/>
    <property type="molecule type" value="Genomic_DNA"/>
</dbReference>
<protein>
    <submittedName>
        <fullName evidence="2">Uncharacterized protein</fullName>
    </submittedName>
</protein>
<accession>A0A220MGT4</accession>
<proteinExistence type="predicted"/>
<keyword evidence="1" id="KW-0472">Membrane</keyword>
<evidence type="ECO:0000313" key="3">
    <source>
        <dbReference type="Proteomes" id="UP000197781"/>
    </source>
</evidence>
<dbReference type="Proteomes" id="UP000197781">
    <property type="component" value="Chromosome"/>
</dbReference>
<keyword evidence="1" id="KW-1133">Transmembrane helix</keyword>
<feature type="transmembrane region" description="Helical" evidence="1">
    <location>
        <begin position="29"/>
        <end position="50"/>
    </location>
</feature>